<dbReference type="PANTHER" id="PTHR46708">
    <property type="entry name" value="TENASCIN"/>
    <property type="match status" value="1"/>
</dbReference>
<protein>
    <recommendedName>
        <fullName evidence="3">Fibronectin type-III domain-containing protein</fullName>
    </recommendedName>
</protein>
<feature type="domain" description="Fibronectin type-III" evidence="3">
    <location>
        <begin position="19"/>
        <end position="109"/>
    </location>
</feature>
<feature type="domain" description="Fibronectin type-III" evidence="3">
    <location>
        <begin position="306"/>
        <end position="396"/>
    </location>
</feature>
<feature type="compositionally biased region" description="Low complexity" evidence="2">
    <location>
        <begin position="776"/>
        <end position="787"/>
    </location>
</feature>
<name>A0A3B1CQ55_9ZZZZ</name>
<dbReference type="Gene3D" id="2.60.40.380">
    <property type="entry name" value="Purple acid phosphatase-like, N-terminal"/>
    <property type="match status" value="5"/>
</dbReference>
<dbReference type="InterPro" id="IPR036116">
    <property type="entry name" value="FN3_sf"/>
</dbReference>
<feature type="region of interest" description="Disordered" evidence="2">
    <location>
        <begin position="883"/>
        <end position="909"/>
    </location>
</feature>
<feature type="domain" description="Fibronectin type-III" evidence="3">
    <location>
        <begin position="115"/>
        <end position="203"/>
    </location>
</feature>
<evidence type="ECO:0000259" key="3">
    <source>
        <dbReference type="PROSITE" id="PS50853"/>
    </source>
</evidence>
<feature type="domain" description="Fibronectin type-III" evidence="3">
    <location>
        <begin position="689"/>
        <end position="780"/>
    </location>
</feature>
<dbReference type="SUPFAM" id="SSF49265">
    <property type="entry name" value="Fibronectin type III"/>
    <property type="match status" value="5"/>
</dbReference>
<feature type="region of interest" description="Disordered" evidence="2">
    <location>
        <begin position="771"/>
        <end position="811"/>
    </location>
</feature>
<feature type="domain" description="Fibronectin type-III" evidence="3">
    <location>
        <begin position="498"/>
        <end position="587"/>
    </location>
</feature>
<feature type="domain" description="Fibronectin type-III" evidence="3">
    <location>
        <begin position="210"/>
        <end position="299"/>
    </location>
</feature>
<evidence type="ECO:0000313" key="4">
    <source>
        <dbReference type="EMBL" id="VAX26128.1"/>
    </source>
</evidence>
<feature type="region of interest" description="Disordered" evidence="2">
    <location>
        <begin position="824"/>
        <end position="844"/>
    </location>
</feature>
<dbReference type="GO" id="GO:0003993">
    <property type="term" value="F:acid phosphatase activity"/>
    <property type="evidence" value="ECO:0007669"/>
    <property type="project" value="InterPro"/>
</dbReference>
<keyword evidence="1" id="KW-0677">Repeat</keyword>
<dbReference type="Pfam" id="PF00041">
    <property type="entry name" value="fn3"/>
    <property type="match status" value="1"/>
</dbReference>
<dbReference type="SMART" id="SM00060">
    <property type="entry name" value="FN3"/>
    <property type="match status" value="9"/>
</dbReference>
<dbReference type="InterPro" id="IPR015914">
    <property type="entry name" value="PAPs_N"/>
</dbReference>
<dbReference type="AlphaFoldDB" id="A0A3B1CQ55"/>
<evidence type="ECO:0000256" key="2">
    <source>
        <dbReference type="SAM" id="MobiDB-lite"/>
    </source>
</evidence>
<dbReference type="GO" id="GO:0046872">
    <property type="term" value="F:metal ion binding"/>
    <property type="evidence" value="ECO:0007669"/>
    <property type="project" value="InterPro"/>
</dbReference>
<gene>
    <name evidence="4" type="ORF">MNBD_NITROSPIRAE01-1158</name>
</gene>
<dbReference type="CDD" id="cd00063">
    <property type="entry name" value="FN3"/>
    <property type="match status" value="6"/>
</dbReference>
<feature type="compositionally biased region" description="Basic and acidic residues" evidence="2">
    <location>
        <begin position="883"/>
        <end position="894"/>
    </location>
</feature>
<dbReference type="InterPro" id="IPR013783">
    <property type="entry name" value="Ig-like_fold"/>
</dbReference>
<feature type="domain" description="Fibronectin type-III" evidence="3">
    <location>
        <begin position="594"/>
        <end position="684"/>
    </location>
</feature>
<dbReference type="Pfam" id="PF16656">
    <property type="entry name" value="Pur_ac_phosph_N"/>
    <property type="match status" value="7"/>
</dbReference>
<dbReference type="PANTHER" id="PTHR46708:SF2">
    <property type="entry name" value="FIBRONECTIN TYPE-III DOMAIN-CONTAINING PROTEIN"/>
    <property type="match status" value="1"/>
</dbReference>
<sequence length="945" mass="99891">MPQMNFQQRILLVTSVLLLLLTQHTTNVFAGEATLSWDANGEADLAGYKVHYGTSSQNYSLLVDVGNVTTHTLTGLTNGVTYYFALTAYDTSSNESGFSTEVSKDIPGGDTTAPLLSAIEATNITETGIDITWSSDEAASSLVEYGTTTFDNTSTLGTTLVTNHLRALSDLTPNTTYQYRVVSSDAAGNTATSGNFTFTTDPAPDTTPPVLSNILAGNIGQNSATVTWDTDESATSLVEYGTTSGYGSSSALGSTLVTSHSRILSSLGSGTTYHYRVISSDAAGNTATSGNFTFTTDPAPDTTPPALSDVLADNIGQNSATVTWNTDESATSLVEYGTTSGYGSSSAPGSTLVTSHSRTLSSLSSGTTYHYRVISSDAEGNTATSGNFTFTSTAAPDIIPPVISNTKASSINPTETVITWLTDEAANSLVQYGTTTDYGSNSEPNSTPLTSHSRTLSNLTSNTIYQYRVVSSDAAGNTATSGNFTFTTTSVPDTIPPQLSNISANNLSDKTANIIWNTDEAATSLVEYGTTTEYGDSSQPGSTLVTTHNRLLSNLSSDATYHYRVISQDAAGNTRTSENFTFTTALAPDTTPPLLSGVSAENITDTLAIITWRSNESASSRVEYGTDPTSYGSSTPLSSTLVTEHQLILSNLSSTKDYYYRVISEDAAGNATTSDGFTFTTANAPDTTPPNLLNINVNNLTTTTASITWNTNESATGRVEFGETSAYGQITPPNQSLSFTHEIILDGLTPETLYHYRVESMDAAGNLRRSANQNFTTPSLPSDTTPPENIRDFTSSPGDQEITLEWQTPNDPDFVGVRIRFRDDRPPNNIDDGSHLTDLPGTPDTQGKFVHKDLKNGETYYYIAASYDAAGNVQEGITLSAKPSEDLSENKDESAGGGGCGIVLPRGGNTPGPGDAAGMLTMMGIMMFILLKKTLKTAMTSSVAK</sequence>
<feature type="domain" description="Fibronectin type-III" evidence="3">
    <location>
        <begin position="402"/>
        <end position="491"/>
    </location>
</feature>
<accession>A0A3B1CQ55</accession>
<proteinExistence type="predicted"/>
<dbReference type="EMBL" id="UOGF01000007">
    <property type="protein sequence ID" value="VAX26128.1"/>
    <property type="molecule type" value="Genomic_DNA"/>
</dbReference>
<organism evidence="4">
    <name type="scientific">hydrothermal vent metagenome</name>
    <dbReference type="NCBI Taxonomy" id="652676"/>
    <lineage>
        <taxon>unclassified sequences</taxon>
        <taxon>metagenomes</taxon>
        <taxon>ecological metagenomes</taxon>
    </lineage>
</organism>
<dbReference type="InterPro" id="IPR050991">
    <property type="entry name" value="ECM_Regulatory_Proteins"/>
</dbReference>
<dbReference type="Gene3D" id="2.60.40.10">
    <property type="entry name" value="Immunoglobulins"/>
    <property type="match status" value="4"/>
</dbReference>
<dbReference type="InterPro" id="IPR003961">
    <property type="entry name" value="FN3_dom"/>
</dbReference>
<reference evidence="4" key="1">
    <citation type="submission" date="2018-06" db="EMBL/GenBank/DDBJ databases">
        <authorList>
            <person name="Zhirakovskaya E."/>
        </authorList>
    </citation>
    <scope>NUCLEOTIDE SEQUENCE</scope>
</reference>
<dbReference type="PROSITE" id="PS50853">
    <property type="entry name" value="FN3"/>
    <property type="match status" value="8"/>
</dbReference>
<evidence type="ECO:0000256" key="1">
    <source>
        <dbReference type="ARBA" id="ARBA00022737"/>
    </source>
</evidence>